<name>A0A1G4M9D5_LACFM</name>
<evidence type="ECO:0000256" key="1">
    <source>
        <dbReference type="ARBA" id="ARBA00004173"/>
    </source>
</evidence>
<evidence type="ECO:0000313" key="7">
    <source>
        <dbReference type="EMBL" id="SCW00472.1"/>
    </source>
</evidence>
<dbReference type="GO" id="GO:0006979">
    <property type="term" value="P:response to oxidative stress"/>
    <property type="evidence" value="ECO:0007669"/>
    <property type="project" value="TreeGrafter"/>
</dbReference>
<dbReference type="PANTHER" id="PTHR23354:SF62">
    <property type="entry name" value="MUSTARD, ISOFORM V"/>
    <property type="match status" value="1"/>
</dbReference>
<evidence type="ECO:0000256" key="3">
    <source>
        <dbReference type="ARBA" id="ARBA00023128"/>
    </source>
</evidence>
<dbReference type="OrthoDB" id="26679at2759"/>
<dbReference type="Proteomes" id="UP000190831">
    <property type="component" value="Chromosome C"/>
</dbReference>
<evidence type="ECO:0000256" key="4">
    <source>
        <dbReference type="ARBA" id="ARBA00040604"/>
    </source>
</evidence>
<feature type="compositionally biased region" description="Low complexity" evidence="5">
    <location>
        <begin position="18"/>
        <end position="37"/>
    </location>
</feature>
<sequence length="256" mass="28869">MGSFKDSISKIRKSWMGPSTDSSAASSPARSPTTSPPLHAGTFSYYDDEPLPPISLHGYMPTTKNRLLTPEMCDEIRNLMPTRVQLYTDWHLLYSLEQFGASLHSLYANVMPSSKLTRRVGYVLVIKDRKGSIFGAYANEPFHPTDSRRYYGNGECFLWKMEKVPNVILGDQSSTHEKTRHKWRFKGYPYTGLNEFVIYCTSEFLSMGAGDGHYGLWCDDGLVNGVSDPSLTFGNEVLSREGNKFHIVGLEVWRVG</sequence>
<evidence type="ECO:0000256" key="5">
    <source>
        <dbReference type="SAM" id="MobiDB-lite"/>
    </source>
</evidence>
<protein>
    <recommendedName>
        <fullName evidence="4">Oxidation resistance protein 1</fullName>
    </recommendedName>
</protein>
<evidence type="ECO:0000313" key="8">
    <source>
        <dbReference type="Proteomes" id="UP000190831"/>
    </source>
</evidence>
<evidence type="ECO:0000256" key="2">
    <source>
        <dbReference type="ARBA" id="ARBA00009540"/>
    </source>
</evidence>
<reference evidence="7 8" key="1">
    <citation type="submission" date="2016-03" db="EMBL/GenBank/DDBJ databases">
        <authorList>
            <person name="Devillers H."/>
        </authorList>
    </citation>
    <scope>NUCLEOTIDE SEQUENCE [LARGE SCALE GENOMIC DNA]</scope>
    <source>
        <strain evidence="7">CBS 6772</strain>
    </source>
</reference>
<gene>
    <name evidence="7" type="ORF">LAFE_0C04940G</name>
</gene>
<dbReference type="Pfam" id="PF07534">
    <property type="entry name" value="TLD"/>
    <property type="match status" value="1"/>
</dbReference>
<comment type="similarity">
    <text evidence="2">Belongs to the OXR1 family.</text>
</comment>
<dbReference type="PROSITE" id="PS51886">
    <property type="entry name" value="TLDC"/>
    <property type="match status" value="1"/>
</dbReference>
<organism evidence="7 8">
    <name type="scientific">Lachancea fermentati</name>
    <name type="common">Zygosaccharomyces fermentati</name>
    <dbReference type="NCBI Taxonomy" id="4955"/>
    <lineage>
        <taxon>Eukaryota</taxon>
        <taxon>Fungi</taxon>
        <taxon>Dikarya</taxon>
        <taxon>Ascomycota</taxon>
        <taxon>Saccharomycotina</taxon>
        <taxon>Saccharomycetes</taxon>
        <taxon>Saccharomycetales</taxon>
        <taxon>Saccharomycetaceae</taxon>
        <taxon>Lachancea</taxon>
    </lineage>
</organism>
<dbReference type="SMART" id="SM00584">
    <property type="entry name" value="TLDc"/>
    <property type="match status" value="1"/>
</dbReference>
<proteinExistence type="inferred from homology"/>
<dbReference type="GO" id="GO:0005739">
    <property type="term" value="C:mitochondrion"/>
    <property type="evidence" value="ECO:0007669"/>
    <property type="project" value="UniProtKB-SubCell"/>
</dbReference>
<comment type="subcellular location">
    <subcellularLocation>
        <location evidence="1">Mitochondrion</location>
    </subcellularLocation>
</comment>
<keyword evidence="8" id="KW-1185">Reference proteome</keyword>
<feature type="domain" description="TLDc" evidence="6">
    <location>
        <begin position="66"/>
        <end position="256"/>
    </location>
</feature>
<keyword evidence="3" id="KW-0496">Mitochondrion</keyword>
<dbReference type="InterPro" id="IPR006571">
    <property type="entry name" value="TLDc_dom"/>
</dbReference>
<feature type="region of interest" description="Disordered" evidence="5">
    <location>
        <begin position="1"/>
        <end position="39"/>
    </location>
</feature>
<dbReference type="OMA" id="HYGLWCD"/>
<evidence type="ECO:0000259" key="6">
    <source>
        <dbReference type="PROSITE" id="PS51886"/>
    </source>
</evidence>
<dbReference type="AlphaFoldDB" id="A0A1G4M9D5"/>
<dbReference type="PANTHER" id="PTHR23354">
    <property type="entry name" value="NUCLEOLAR PROTEIN 7/ESTROGEN RECEPTOR COACTIVATOR-RELATED"/>
    <property type="match status" value="1"/>
</dbReference>
<dbReference type="GO" id="GO:0005634">
    <property type="term" value="C:nucleus"/>
    <property type="evidence" value="ECO:0007669"/>
    <property type="project" value="TreeGrafter"/>
</dbReference>
<dbReference type="EMBL" id="LT598485">
    <property type="protein sequence ID" value="SCW00472.1"/>
    <property type="molecule type" value="Genomic_DNA"/>
</dbReference>
<accession>A0A1G4M9D5</accession>